<evidence type="ECO:0000256" key="3">
    <source>
        <dbReference type="ARBA" id="ARBA00022679"/>
    </source>
</evidence>
<dbReference type="InterPro" id="IPR003730">
    <property type="entry name" value="Cu_polyphenol_OxRdtase"/>
</dbReference>
<comment type="caution">
    <text evidence="11">The sequence shown here is derived from an EMBL/GenBank/DDBJ whole genome shotgun (WGS) entry which is preliminary data.</text>
</comment>
<dbReference type="Pfam" id="PF02578">
    <property type="entry name" value="Cu-oxidase_4"/>
    <property type="match status" value="1"/>
</dbReference>
<comment type="catalytic activity">
    <reaction evidence="7">
        <text>adenosine + H2O + H(+) = inosine + NH4(+)</text>
        <dbReference type="Rhea" id="RHEA:24408"/>
        <dbReference type="ChEBI" id="CHEBI:15377"/>
        <dbReference type="ChEBI" id="CHEBI:15378"/>
        <dbReference type="ChEBI" id="CHEBI:16335"/>
        <dbReference type="ChEBI" id="CHEBI:17596"/>
        <dbReference type="ChEBI" id="CHEBI:28938"/>
        <dbReference type="EC" id="3.5.4.4"/>
    </reaction>
    <physiologicalReaction direction="left-to-right" evidence="7">
        <dbReference type="Rhea" id="RHEA:24409"/>
    </physiologicalReaction>
</comment>
<sequence>MNNPDSILLPDWPAPASVGALCTTRIGGFSEAPFASNNLALHVGDNPERVARNRQQLADLCDWGTTPQWLEQIHGVKVVRAKSDGLVRTADACYTDAAKLPCAVLTADCLPVLVCDLAGKEVAAIHAGWRSLARGILPRAIDRFSASASSLMAWLGPAIGPQRFEVGVDVLEAFFKHAKNDSNTDAIAAAMRPAKRPLHFYADLYALARASLSASGVSRVYGGGWCTYEDQQRFYSYRRDGKNTGRMASVIWRR</sequence>
<evidence type="ECO:0000256" key="1">
    <source>
        <dbReference type="ARBA" id="ARBA00000553"/>
    </source>
</evidence>
<gene>
    <name evidence="11" type="primary">pgeF</name>
    <name evidence="11" type="ORF">QWI16_01380</name>
</gene>
<dbReference type="Gene3D" id="3.60.140.10">
    <property type="entry name" value="CNF1/YfiH-like putative cysteine hydrolases"/>
    <property type="match status" value="1"/>
</dbReference>
<comment type="catalytic activity">
    <reaction evidence="9">
        <text>S-methyl-5'-thioadenosine + phosphate = 5-(methylsulfanyl)-alpha-D-ribose 1-phosphate + adenine</text>
        <dbReference type="Rhea" id="RHEA:11852"/>
        <dbReference type="ChEBI" id="CHEBI:16708"/>
        <dbReference type="ChEBI" id="CHEBI:17509"/>
        <dbReference type="ChEBI" id="CHEBI:43474"/>
        <dbReference type="ChEBI" id="CHEBI:58533"/>
        <dbReference type="EC" id="2.4.2.28"/>
    </reaction>
    <physiologicalReaction direction="left-to-right" evidence="9">
        <dbReference type="Rhea" id="RHEA:11853"/>
    </physiologicalReaction>
</comment>
<protein>
    <recommendedName>
        <fullName evidence="10">Purine nucleoside phosphorylase</fullName>
    </recommendedName>
</protein>
<evidence type="ECO:0000256" key="8">
    <source>
        <dbReference type="ARBA" id="ARBA00048968"/>
    </source>
</evidence>
<organism evidence="11 12">
    <name type="scientific">Gilvimarinus algae</name>
    <dbReference type="NCBI Taxonomy" id="3058037"/>
    <lineage>
        <taxon>Bacteria</taxon>
        <taxon>Pseudomonadati</taxon>
        <taxon>Pseudomonadota</taxon>
        <taxon>Gammaproteobacteria</taxon>
        <taxon>Cellvibrionales</taxon>
        <taxon>Cellvibrionaceae</taxon>
        <taxon>Gilvimarinus</taxon>
    </lineage>
</organism>
<dbReference type="PANTHER" id="PTHR30616:SF2">
    <property type="entry name" value="PURINE NUCLEOSIDE PHOSPHORYLASE LACC1"/>
    <property type="match status" value="1"/>
</dbReference>
<keyword evidence="3" id="KW-0808">Transferase</keyword>
<dbReference type="PANTHER" id="PTHR30616">
    <property type="entry name" value="UNCHARACTERIZED PROTEIN YFIH"/>
    <property type="match status" value="1"/>
</dbReference>
<evidence type="ECO:0000313" key="11">
    <source>
        <dbReference type="EMBL" id="MDO3380804.1"/>
    </source>
</evidence>
<dbReference type="InterPro" id="IPR038371">
    <property type="entry name" value="Cu_polyphenol_OxRdtase_sf"/>
</dbReference>
<comment type="catalytic activity">
    <reaction evidence="1">
        <text>inosine + phosphate = alpha-D-ribose 1-phosphate + hypoxanthine</text>
        <dbReference type="Rhea" id="RHEA:27646"/>
        <dbReference type="ChEBI" id="CHEBI:17368"/>
        <dbReference type="ChEBI" id="CHEBI:17596"/>
        <dbReference type="ChEBI" id="CHEBI:43474"/>
        <dbReference type="ChEBI" id="CHEBI:57720"/>
        <dbReference type="EC" id="2.4.2.1"/>
    </reaction>
    <physiologicalReaction direction="left-to-right" evidence="1">
        <dbReference type="Rhea" id="RHEA:27647"/>
    </physiologicalReaction>
</comment>
<keyword evidence="12" id="KW-1185">Reference proteome</keyword>
<evidence type="ECO:0000256" key="2">
    <source>
        <dbReference type="ARBA" id="ARBA00007353"/>
    </source>
</evidence>
<evidence type="ECO:0000256" key="7">
    <source>
        <dbReference type="ARBA" id="ARBA00047989"/>
    </source>
</evidence>
<dbReference type="EMBL" id="JAULRT010000031">
    <property type="protein sequence ID" value="MDO3380804.1"/>
    <property type="molecule type" value="Genomic_DNA"/>
</dbReference>
<keyword evidence="4" id="KW-0479">Metal-binding</keyword>
<dbReference type="NCBIfam" id="TIGR00726">
    <property type="entry name" value="peptidoglycan editing factor PgeF"/>
    <property type="match status" value="1"/>
</dbReference>
<evidence type="ECO:0000256" key="5">
    <source>
        <dbReference type="ARBA" id="ARBA00022801"/>
    </source>
</evidence>
<keyword evidence="6" id="KW-0862">Zinc</keyword>
<dbReference type="SUPFAM" id="SSF64438">
    <property type="entry name" value="CNF1/YfiH-like putative cysteine hydrolases"/>
    <property type="match status" value="1"/>
</dbReference>
<name>A0ABT8T9J3_9GAMM</name>
<proteinExistence type="inferred from homology"/>
<evidence type="ECO:0000256" key="4">
    <source>
        <dbReference type="ARBA" id="ARBA00022723"/>
    </source>
</evidence>
<reference evidence="11" key="1">
    <citation type="submission" date="2023-07" db="EMBL/GenBank/DDBJ databases">
        <title>Gilvimarinus algae sp. nov., isolated from the surface of Kelp.</title>
        <authorList>
            <person name="Sun Y.Y."/>
            <person name="Gong Y."/>
            <person name="Du Z.J."/>
        </authorList>
    </citation>
    <scope>NUCLEOTIDE SEQUENCE</scope>
    <source>
        <strain evidence="11">SDUM040014</strain>
    </source>
</reference>
<evidence type="ECO:0000256" key="6">
    <source>
        <dbReference type="ARBA" id="ARBA00022833"/>
    </source>
</evidence>
<comment type="similarity">
    <text evidence="2 10">Belongs to the purine nucleoside phosphorylase YfiH/LACC1 family.</text>
</comment>
<keyword evidence="5" id="KW-0378">Hydrolase</keyword>
<evidence type="ECO:0000313" key="12">
    <source>
        <dbReference type="Proteomes" id="UP001168380"/>
    </source>
</evidence>
<dbReference type="CDD" id="cd16833">
    <property type="entry name" value="YfiH"/>
    <property type="match status" value="1"/>
</dbReference>
<dbReference type="Proteomes" id="UP001168380">
    <property type="component" value="Unassembled WGS sequence"/>
</dbReference>
<dbReference type="RefSeq" id="WP_302710925.1">
    <property type="nucleotide sequence ID" value="NZ_JAULRT010000031.1"/>
</dbReference>
<dbReference type="InterPro" id="IPR011324">
    <property type="entry name" value="Cytotoxic_necrot_fac-like_cat"/>
</dbReference>
<evidence type="ECO:0000256" key="9">
    <source>
        <dbReference type="ARBA" id="ARBA00049893"/>
    </source>
</evidence>
<comment type="catalytic activity">
    <reaction evidence="8">
        <text>adenosine + phosphate = alpha-D-ribose 1-phosphate + adenine</text>
        <dbReference type="Rhea" id="RHEA:27642"/>
        <dbReference type="ChEBI" id="CHEBI:16335"/>
        <dbReference type="ChEBI" id="CHEBI:16708"/>
        <dbReference type="ChEBI" id="CHEBI:43474"/>
        <dbReference type="ChEBI" id="CHEBI:57720"/>
        <dbReference type="EC" id="2.4.2.1"/>
    </reaction>
    <physiologicalReaction direction="left-to-right" evidence="8">
        <dbReference type="Rhea" id="RHEA:27643"/>
    </physiologicalReaction>
</comment>
<evidence type="ECO:0000256" key="10">
    <source>
        <dbReference type="RuleBase" id="RU361274"/>
    </source>
</evidence>
<accession>A0ABT8T9J3</accession>